<evidence type="ECO:0008006" key="4">
    <source>
        <dbReference type="Google" id="ProtNLM"/>
    </source>
</evidence>
<organism evidence="1 3">
    <name type="scientific">Rotaria magnacalcarata</name>
    <dbReference type="NCBI Taxonomy" id="392030"/>
    <lineage>
        <taxon>Eukaryota</taxon>
        <taxon>Metazoa</taxon>
        <taxon>Spiralia</taxon>
        <taxon>Gnathifera</taxon>
        <taxon>Rotifera</taxon>
        <taxon>Eurotatoria</taxon>
        <taxon>Bdelloidea</taxon>
        <taxon>Philodinida</taxon>
        <taxon>Philodinidae</taxon>
        <taxon>Rotaria</taxon>
    </lineage>
</organism>
<feature type="non-terminal residue" evidence="1">
    <location>
        <position position="1"/>
    </location>
</feature>
<comment type="caution">
    <text evidence="1">The sequence shown here is derived from an EMBL/GenBank/DDBJ whole genome shotgun (WGS) entry which is preliminary data.</text>
</comment>
<dbReference type="AlphaFoldDB" id="A0A816H7U4"/>
<evidence type="ECO:0000313" key="3">
    <source>
        <dbReference type="Proteomes" id="UP000663834"/>
    </source>
</evidence>
<name>A0A816H7U4_9BILA</name>
<dbReference type="EMBL" id="CAJNOW010021158">
    <property type="protein sequence ID" value="CAF1683087.1"/>
    <property type="molecule type" value="Genomic_DNA"/>
</dbReference>
<protein>
    <recommendedName>
        <fullName evidence="4">F-box domain-containing protein</fullName>
    </recommendedName>
</protein>
<reference evidence="1" key="1">
    <citation type="submission" date="2021-02" db="EMBL/GenBank/DDBJ databases">
        <authorList>
            <person name="Nowell W R."/>
        </authorList>
    </citation>
    <scope>NUCLEOTIDE SEQUENCE</scope>
</reference>
<dbReference type="Proteomes" id="UP000663834">
    <property type="component" value="Unassembled WGS sequence"/>
</dbReference>
<proteinExistence type="predicted"/>
<dbReference type="OrthoDB" id="10048236at2759"/>
<sequence>MEYPKRSQSSYFNDCNDIKRKRLNMITTDSNNSLTKSIIHFEDLSNEIIYEIFGFLDFRHTYDAFSNLNKRFQNFLTNLTLPLNIYMSSMSKSDFQNPIEHLIINNEFDIDKLAVLSSYIPQLRRLSFGNLFHCSNEQIISCPIKLNHLIYASLNMNNINFDQFEILIKHLFFQLQVLYIKATNDKTYLDPNGWEKLILSYMPYLRIFDIQWEYFPQKNVNTTDIFMIESFRTQFWLERQWFFIFT</sequence>
<gene>
    <name evidence="2" type="ORF">GIL414_LOCUS46367</name>
    <name evidence="1" type="ORF">KQP761_LOCUS37366</name>
</gene>
<dbReference type="Proteomes" id="UP000681720">
    <property type="component" value="Unassembled WGS sequence"/>
</dbReference>
<dbReference type="EMBL" id="CAJOBJ010145410">
    <property type="protein sequence ID" value="CAF4781623.1"/>
    <property type="molecule type" value="Genomic_DNA"/>
</dbReference>
<evidence type="ECO:0000313" key="2">
    <source>
        <dbReference type="EMBL" id="CAF4781623.1"/>
    </source>
</evidence>
<accession>A0A816H7U4</accession>
<evidence type="ECO:0000313" key="1">
    <source>
        <dbReference type="EMBL" id="CAF1683087.1"/>
    </source>
</evidence>